<organism evidence="2 3">
    <name type="scientific">Stephanodiscus triporus</name>
    <dbReference type="NCBI Taxonomy" id="2934178"/>
    <lineage>
        <taxon>Eukaryota</taxon>
        <taxon>Sar</taxon>
        <taxon>Stramenopiles</taxon>
        <taxon>Ochrophyta</taxon>
        <taxon>Bacillariophyta</taxon>
        <taxon>Coscinodiscophyceae</taxon>
        <taxon>Thalassiosirophycidae</taxon>
        <taxon>Stephanodiscales</taxon>
        <taxon>Stephanodiscaceae</taxon>
        <taxon>Stephanodiscus</taxon>
    </lineage>
</organism>
<dbReference type="Proteomes" id="UP001530315">
    <property type="component" value="Unassembled WGS sequence"/>
</dbReference>
<name>A0ABD3MM10_9STRA</name>
<proteinExistence type="predicted"/>
<evidence type="ECO:0000313" key="2">
    <source>
        <dbReference type="EMBL" id="KAL3764958.1"/>
    </source>
</evidence>
<evidence type="ECO:0000256" key="1">
    <source>
        <dbReference type="SAM" id="MobiDB-lite"/>
    </source>
</evidence>
<dbReference type="EMBL" id="JALLAZ020001761">
    <property type="protein sequence ID" value="KAL3764958.1"/>
    <property type="molecule type" value="Genomic_DNA"/>
</dbReference>
<gene>
    <name evidence="2" type="ORF">ACHAW5_006666</name>
</gene>
<protein>
    <submittedName>
        <fullName evidence="2">Uncharacterized protein</fullName>
    </submittedName>
</protein>
<comment type="caution">
    <text evidence="2">The sequence shown here is derived from an EMBL/GenBank/DDBJ whole genome shotgun (WGS) entry which is preliminary data.</text>
</comment>
<dbReference type="AlphaFoldDB" id="A0ABD3MM10"/>
<evidence type="ECO:0000313" key="3">
    <source>
        <dbReference type="Proteomes" id="UP001530315"/>
    </source>
</evidence>
<sequence>MSGLNDFSVDAQRRMFVEQQERERLISEEKKALRRAGRARAGGGAAARPDDDDDYSVDEDDDDRSVGSEESFYVGIERADYSQPDSADIYGRAYDGPGDKTMVEDRLGIARVGGIGGGVVVSDWDADAIPIHEEGGGSSLHEFMNGVAGGGGGSGKGGRNPIVAVPHVDPKLGWKERGVAVDDDAGGVDQVYQHDAAEGKAFIETIIAGAPTTGVVPVLSPMEIYSPGNVAVVGAEDNAVRQMRERELRKEASADADRRIAELRDAIAAIAEAKDKVDAKELMKKLDEMVKV</sequence>
<feature type="region of interest" description="Disordered" evidence="1">
    <location>
        <begin position="18"/>
        <end position="78"/>
    </location>
</feature>
<reference evidence="2 3" key="1">
    <citation type="submission" date="2024-10" db="EMBL/GenBank/DDBJ databases">
        <title>Updated reference genomes for cyclostephanoid diatoms.</title>
        <authorList>
            <person name="Roberts W.R."/>
            <person name="Alverson A.J."/>
        </authorList>
    </citation>
    <scope>NUCLEOTIDE SEQUENCE [LARGE SCALE GENOMIC DNA]</scope>
    <source>
        <strain evidence="2 3">AJA276-08</strain>
    </source>
</reference>
<keyword evidence="3" id="KW-1185">Reference proteome</keyword>
<accession>A0ABD3MM10</accession>
<feature type="compositionally biased region" description="Basic and acidic residues" evidence="1">
    <location>
        <begin position="18"/>
        <end position="31"/>
    </location>
</feature>
<feature type="compositionally biased region" description="Acidic residues" evidence="1">
    <location>
        <begin position="50"/>
        <end position="63"/>
    </location>
</feature>